<dbReference type="CDD" id="cd02573">
    <property type="entry name" value="PseudoU_synth_EcTruB"/>
    <property type="match status" value="1"/>
</dbReference>
<evidence type="ECO:0000259" key="6">
    <source>
        <dbReference type="Pfam" id="PF01509"/>
    </source>
</evidence>
<dbReference type="GO" id="GO:1990481">
    <property type="term" value="P:mRNA pseudouridine synthesis"/>
    <property type="evidence" value="ECO:0007669"/>
    <property type="project" value="TreeGrafter"/>
</dbReference>
<dbReference type="STRING" id="690850.Desaf_3749"/>
<keyword evidence="3 5" id="KW-0819">tRNA processing</keyword>
<dbReference type="Pfam" id="PF01509">
    <property type="entry name" value="TruB_N"/>
    <property type="match status" value="1"/>
</dbReference>
<sequence length="308" mass="33292">MGRRRRREDERQLHGVLVLNKPSGPTSTDCLNRIKRELGQPVIGHAGTLDPLASGVLVVLLGKATRLATHLLGARKTYQGALRLGLATDTYDIQGKVVEERPCDGLDPEEIRRAVLDWKGTSLQEVPAYSAAKHQGRPLYELARAGEEVPVKEKDVTVYTAEALMVQPPEVAFRVACSAGTYVRSLVHSLGKRLGCGATMTALTREESEPFSLGQAHGLEETLSDPEGFGARVLPIAEVLKGWLQVELGPDEAKGVRNGMRIPVAPDLAKSASPGVKALLSEAGEPLALAEARHLEGRLKWVILRGLF</sequence>
<feature type="active site" description="Nucleophile" evidence="5">
    <location>
        <position position="50"/>
    </location>
</feature>
<dbReference type="HOGENOM" id="CLU_032087_0_1_7"/>
<dbReference type="Proteomes" id="UP000007844">
    <property type="component" value="Chromosome"/>
</dbReference>
<dbReference type="InterPro" id="IPR020103">
    <property type="entry name" value="PsdUridine_synth_cat_dom_sf"/>
</dbReference>
<evidence type="ECO:0000313" key="8">
    <source>
        <dbReference type="Proteomes" id="UP000007844"/>
    </source>
</evidence>
<dbReference type="GO" id="GO:0160148">
    <property type="term" value="F:tRNA pseudouridine(55) synthase activity"/>
    <property type="evidence" value="ECO:0007669"/>
    <property type="project" value="UniProtKB-EC"/>
</dbReference>
<dbReference type="SUPFAM" id="SSF55120">
    <property type="entry name" value="Pseudouridine synthase"/>
    <property type="match status" value="1"/>
</dbReference>
<dbReference type="PANTHER" id="PTHR13767">
    <property type="entry name" value="TRNA-PSEUDOURIDINE SYNTHASE"/>
    <property type="match status" value="1"/>
</dbReference>
<organism evidence="7 8">
    <name type="scientific">Desulfocurvibacter africanus subsp. africanus str. Walvis Bay</name>
    <dbReference type="NCBI Taxonomy" id="690850"/>
    <lineage>
        <taxon>Bacteria</taxon>
        <taxon>Pseudomonadati</taxon>
        <taxon>Thermodesulfobacteriota</taxon>
        <taxon>Desulfovibrionia</taxon>
        <taxon>Desulfovibrionales</taxon>
        <taxon>Desulfovibrionaceae</taxon>
        <taxon>Desulfocurvibacter</taxon>
    </lineage>
</organism>
<evidence type="ECO:0000256" key="2">
    <source>
        <dbReference type="ARBA" id="ARBA00005642"/>
    </source>
</evidence>
<evidence type="ECO:0000256" key="5">
    <source>
        <dbReference type="HAMAP-Rule" id="MF_01080"/>
    </source>
</evidence>
<reference evidence="7 8" key="1">
    <citation type="journal article" date="2011" name="J. Bacteriol.">
        <title>Genome sequence of the mercury-methylating and pleomorphic Desulfovibrio africanus Strain Walvis Bay.</title>
        <authorList>
            <person name="Brown S.D."/>
            <person name="Wall J.D."/>
            <person name="Kucken A.M."/>
            <person name="Gilmour C.C."/>
            <person name="Podar M."/>
            <person name="Brandt C.C."/>
            <person name="Teshima H."/>
            <person name="Detter J.C."/>
            <person name="Han C.S."/>
            <person name="Land M.L."/>
            <person name="Lucas S."/>
            <person name="Han J."/>
            <person name="Pennacchio L."/>
            <person name="Nolan M."/>
            <person name="Pitluck S."/>
            <person name="Woyke T."/>
            <person name="Goodwin L."/>
            <person name="Palumbo A.V."/>
            <person name="Elias D.A."/>
        </authorList>
    </citation>
    <scope>NUCLEOTIDE SEQUENCE [LARGE SCALE GENOMIC DNA]</scope>
    <source>
        <strain evidence="7 8">Walvis Bay</strain>
    </source>
</reference>
<evidence type="ECO:0000256" key="1">
    <source>
        <dbReference type="ARBA" id="ARBA00000385"/>
    </source>
</evidence>
<dbReference type="GO" id="GO:0003723">
    <property type="term" value="F:RNA binding"/>
    <property type="evidence" value="ECO:0007669"/>
    <property type="project" value="InterPro"/>
</dbReference>
<dbReference type="GO" id="GO:0031119">
    <property type="term" value="P:tRNA pseudouridine synthesis"/>
    <property type="evidence" value="ECO:0007669"/>
    <property type="project" value="UniProtKB-UniRule"/>
</dbReference>
<protein>
    <recommendedName>
        <fullName evidence="5">tRNA pseudouridine synthase B</fullName>
        <ecNumber evidence="5">5.4.99.25</ecNumber>
    </recommendedName>
    <alternativeName>
        <fullName evidence="5">tRNA pseudouridine(55) synthase</fullName>
        <shortName evidence="5">Psi55 synthase</shortName>
    </alternativeName>
    <alternativeName>
        <fullName evidence="5">tRNA pseudouridylate synthase</fullName>
    </alternativeName>
    <alternativeName>
        <fullName evidence="5">tRNA-uridine isomerase</fullName>
    </alternativeName>
</protein>
<feature type="domain" description="Pseudouridine synthase II N-terminal" evidence="6">
    <location>
        <begin position="35"/>
        <end position="183"/>
    </location>
</feature>
<dbReference type="EMBL" id="CP003221">
    <property type="protein sequence ID" value="EGJ52025.1"/>
    <property type="molecule type" value="Genomic_DNA"/>
</dbReference>
<comment type="catalytic activity">
    <reaction evidence="1 5">
        <text>uridine(55) in tRNA = pseudouridine(55) in tRNA</text>
        <dbReference type="Rhea" id="RHEA:42532"/>
        <dbReference type="Rhea" id="RHEA-COMP:10101"/>
        <dbReference type="Rhea" id="RHEA-COMP:10102"/>
        <dbReference type="ChEBI" id="CHEBI:65314"/>
        <dbReference type="ChEBI" id="CHEBI:65315"/>
        <dbReference type="EC" id="5.4.99.25"/>
    </reaction>
</comment>
<keyword evidence="4 5" id="KW-0413">Isomerase</keyword>
<dbReference type="AlphaFoldDB" id="F3YZZ6"/>
<gene>
    <name evidence="5" type="primary">truB</name>
    <name evidence="7" type="ORF">Desaf_3749</name>
</gene>
<dbReference type="KEGG" id="daf:Desaf_3749"/>
<dbReference type="HAMAP" id="MF_01080">
    <property type="entry name" value="TruB_bact"/>
    <property type="match status" value="1"/>
</dbReference>
<evidence type="ECO:0000256" key="4">
    <source>
        <dbReference type="ARBA" id="ARBA00023235"/>
    </source>
</evidence>
<dbReference type="PANTHER" id="PTHR13767:SF2">
    <property type="entry name" value="PSEUDOURIDYLATE SYNTHASE TRUB1"/>
    <property type="match status" value="1"/>
</dbReference>
<evidence type="ECO:0000313" key="7">
    <source>
        <dbReference type="EMBL" id="EGJ52025.1"/>
    </source>
</evidence>
<dbReference type="NCBIfam" id="TIGR00431">
    <property type="entry name" value="TruB"/>
    <property type="match status" value="1"/>
</dbReference>
<dbReference type="RefSeq" id="WP_014261623.1">
    <property type="nucleotide sequence ID" value="NC_016629.1"/>
</dbReference>
<proteinExistence type="inferred from homology"/>
<dbReference type="EC" id="5.4.99.25" evidence="5"/>
<accession>F3YZZ6</accession>
<comment type="similarity">
    <text evidence="2 5">Belongs to the pseudouridine synthase TruB family. Type 1 subfamily.</text>
</comment>
<keyword evidence="8" id="KW-1185">Reference proteome</keyword>
<dbReference type="InterPro" id="IPR014780">
    <property type="entry name" value="tRNA_psdUridine_synth_TruB"/>
</dbReference>
<dbReference type="eggNOG" id="COG0130">
    <property type="taxonomic scope" value="Bacteria"/>
</dbReference>
<evidence type="ECO:0000256" key="3">
    <source>
        <dbReference type="ARBA" id="ARBA00022694"/>
    </source>
</evidence>
<name>F3YZZ6_DESAF</name>
<dbReference type="Gene3D" id="3.30.2350.10">
    <property type="entry name" value="Pseudouridine synthase"/>
    <property type="match status" value="1"/>
</dbReference>
<comment type="function">
    <text evidence="5">Responsible for synthesis of pseudouridine from uracil-55 in the psi GC loop of transfer RNAs.</text>
</comment>
<dbReference type="InterPro" id="IPR002501">
    <property type="entry name" value="PsdUridine_synth_N"/>
</dbReference>